<sequence length="196" mass="22299">MLNPGFVTRKALALWRDVPAFLPQFQFHEKHRAVIHTSNPENILPLIASFDVQQDPVIRRLMSLRQLPQKFLHNQQANSTGNFGLHSFTLLNSSASELCYGLRGQFWRIDFGLENAPDAIAFQAPAALGSAKLLLRYQIAELAPGQHELCTETFVYCPDKRTQLKMATYWLAIRAGSGWIRKRTLEAVRSHVENQK</sequence>
<protein>
    <recommendedName>
        <fullName evidence="2">DUF2867 domain-containing protein</fullName>
    </recommendedName>
</protein>
<reference evidence="1" key="1">
    <citation type="submission" date="2019-03" db="EMBL/GenBank/DDBJ databases">
        <title>Complete genome sequences of Enterobacter asburiae str. MRY18-106 isolated from a patient in Japan.</title>
        <authorList>
            <person name="Sekizuka T."/>
            <person name="Matsui M."/>
            <person name="Takara T."/>
            <person name="Uechi A."/>
            <person name="Harakuni M."/>
            <person name="Kimura T."/>
            <person name="Suzuki S."/>
            <person name="Kuroda M."/>
        </authorList>
    </citation>
    <scope>NUCLEOTIDE SEQUENCE</scope>
    <source>
        <strain evidence="1">MRY18-106</strain>
    </source>
</reference>
<proteinExistence type="predicted"/>
<organism evidence="1">
    <name type="scientific">Enterobacter asburiae</name>
    <dbReference type="NCBI Taxonomy" id="61645"/>
    <lineage>
        <taxon>Bacteria</taxon>
        <taxon>Pseudomonadati</taxon>
        <taxon>Pseudomonadota</taxon>
        <taxon>Gammaproteobacteria</taxon>
        <taxon>Enterobacterales</taxon>
        <taxon>Enterobacteriaceae</taxon>
        <taxon>Enterobacter</taxon>
        <taxon>Enterobacter cloacae complex</taxon>
    </lineage>
</organism>
<evidence type="ECO:0000313" key="1">
    <source>
        <dbReference type="EMBL" id="BBI94531.1"/>
    </source>
</evidence>
<dbReference type="EMBL" id="AP019533">
    <property type="protein sequence ID" value="BBI94531.1"/>
    <property type="molecule type" value="Genomic_DNA"/>
</dbReference>
<evidence type="ECO:0008006" key="2">
    <source>
        <dbReference type="Google" id="ProtNLM"/>
    </source>
</evidence>
<accession>A0A455VYJ6</accession>
<gene>
    <name evidence="1" type="ORF">MRY18106EAS_10630</name>
</gene>
<name>A0A455VYJ6_ENTAS</name>
<dbReference type="AlphaFoldDB" id="A0A455VYJ6"/>